<evidence type="ECO:0000313" key="2">
    <source>
        <dbReference type="Proteomes" id="UP001595420"/>
    </source>
</evidence>
<protein>
    <submittedName>
        <fullName evidence="1">Uncharacterized protein</fullName>
    </submittedName>
</protein>
<proteinExistence type="predicted"/>
<dbReference type="RefSeq" id="WP_216839189.1">
    <property type="nucleotide sequence ID" value="NZ_JAFNJS010000008.1"/>
</dbReference>
<name>A0ABV7C300_9PROT</name>
<keyword evidence="2" id="KW-1185">Reference proteome</keyword>
<evidence type="ECO:0000313" key="1">
    <source>
        <dbReference type="EMBL" id="MFC3002924.1"/>
    </source>
</evidence>
<dbReference type="EMBL" id="JBHRSB010000008">
    <property type="protein sequence ID" value="MFC3002924.1"/>
    <property type="molecule type" value="Genomic_DNA"/>
</dbReference>
<reference evidence="2" key="1">
    <citation type="journal article" date="2019" name="Int. J. Syst. Evol. Microbiol.">
        <title>The Global Catalogue of Microorganisms (GCM) 10K type strain sequencing project: providing services to taxonomists for standard genome sequencing and annotation.</title>
        <authorList>
            <consortium name="The Broad Institute Genomics Platform"/>
            <consortium name="The Broad Institute Genome Sequencing Center for Infectious Disease"/>
            <person name="Wu L."/>
            <person name="Ma J."/>
        </authorList>
    </citation>
    <scope>NUCLEOTIDE SEQUENCE [LARGE SCALE GENOMIC DNA]</scope>
    <source>
        <strain evidence="2">CGMCC 1.16855</strain>
    </source>
</reference>
<organism evidence="1 2">
    <name type="scientific">Falsiroseomonas tokyonensis</name>
    <dbReference type="NCBI Taxonomy" id="430521"/>
    <lineage>
        <taxon>Bacteria</taxon>
        <taxon>Pseudomonadati</taxon>
        <taxon>Pseudomonadota</taxon>
        <taxon>Alphaproteobacteria</taxon>
        <taxon>Acetobacterales</taxon>
        <taxon>Roseomonadaceae</taxon>
        <taxon>Falsiroseomonas</taxon>
    </lineage>
</organism>
<accession>A0ABV7C300</accession>
<sequence length="63" mass="6945">MTAIIDEPHLYEVRRDGRVIAIAVQPPDGIWRSAAINPAQIKRHARREDAVQAARLAAGVFDA</sequence>
<gene>
    <name evidence="1" type="ORF">ACFOD3_23700</name>
</gene>
<comment type="caution">
    <text evidence="1">The sequence shown here is derived from an EMBL/GenBank/DDBJ whole genome shotgun (WGS) entry which is preliminary data.</text>
</comment>
<dbReference type="Proteomes" id="UP001595420">
    <property type="component" value="Unassembled WGS sequence"/>
</dbReference>